<feature type="region of interest" description="Disordered" evidence="15">
    <location>
        <begin position="177"/>
        <end position="202"/>
    </location>
</feature>
<feature type="binding site" evidence="14">
    <location>
        <position position="84"/>
    </location>
    <ligand>
        <name>S-adenosyl-L-methionine</name>
        <dbReference type="ChEBI" id="CHEBI:59789"/>
    </ligand>
</feature>
<dbReference type="STRING" id="1202768.SAMN05216285_1445"/>
<evidence type="ECO:0000256" key="13">
    <source>
        <dbReference type="ARBA" id="ARBA00047792"/>
    </source>
</evidence>
<dbReference type="eggNOG" id="arCOG01857">
    <property type="taxonomic scope" value="Archaea"/>
</dbReference>
<dbReference type="HAMAP" id="MF_00077">
    <property type="entry name" value="tRNA_methyltr_aTrm56"/>
    <property type="match status" value="1"/>
</dbReference>
<feature type="compositionally biased region" description="Acidic residues" evidence="15">
    <location>
        <begin position="189"/>
        <end position="202"/>
    </location>
</feature>
<dbReference type="EC" id="2.1.1.206" evidence="5 14"/>
<keyword evidence="11 14" id="KW-0819">tRNA processing</keyword>
<evidence type="ECO:0000256" key="4">
    <source>
        <dbReference type="ARBA" id="ARBA00011738"/>
    </source>
</evidence>
<gene>
    <name evidence="16" type="ORF">SAMN05216285_1445</name>
</gene>
<proteinExistence type="inferred from homology"/>
<evidence type="ECO:0000256" key="2">
    <source>
        <dbReference type="ARBA" id="ARBA00004496"/>
    </source>
</evidence>
<evidence type="ECO:0000256" key="1">
    <source>
        <dbReference type="ARBA" id="ARBA00003959"/>
    </source>
</evidence>
<evidence type="ECO:0000256" key="7">
    <source>
        <dbReference type="ARBA" id="ARBA00022490"/>
    </source>
</evidence>
<dbReference type="InterPro" id="IPR029026">
    <property type="entry name" value="tRNA_m1G_MTases_N"/>
</dbReference>
<dbReference type="InterPro" id="IPR029028">
    <property type="entry name" value="Alpha/beta_knot_MTases"/>
</dbReference>
<reference evidence="17" key="1">
    <citation type="submission" date="2016-10" db="EMBL/GenBank/DDBJ databases">
        <authorList>
            <person name="Varghese N."/>
        </authorList>
    </citation>
    <scope>NUCLEOTIDE SEQUENCE [LARGE SCALE GENOMIC DNA]</scope>
    <source>
        <strain evidence="17">CGMCC 1.12284</strain>
    </source>
</reference>
<comment type="caution">
    <text evidence="14">Lacks conserved residue(s) required for the propagation of feature annotation.</text>
</comment>
<evidence type="ECO:0000256" key="3">
    <source>
        <dbReference type="ARBA" id="ARBA00010324"/>
    </source>
</evidence>
<name>A0A1I0NAA6_9EURY</name>
<dbReference type="InterPro" id="IPR002845">
    <property type="entry name" value="tRNA_mtfrase_aTrm56"/>
</dbReference>
<dbReference type="RefSeq" id="WP_049988486.1">
    <property type="nucleotide sequence ID" value="NZ_FOIS01000002.1"/>
</dbReference>
<keyword evidence="9 14" id="KW-0808">Transferase</keyword>
<keyword evidence="17" id="KW-1185">Reference proteome</keyword>
<evidence type="ECO:0000256" key="8">
    <source>
        <dbReference type="ARBA" id="ARBA00022603"/>
    </source>
</evidence>
<dbReference type="PIRSF" id="PIRSF016123">
    <property type="entry name" value="UCP016123"/>
    <property type="match status" value="1"/>
</dbReference>
<evidence type="ECO:0000256" key="11">
    <source>
        <dbReference type="ARBA" id="ARBA00022694"/>
    </source>
</evidence>
<evidence type="ECO:0000256" key="12">
    <source>
        <dbReference type="ARBA" id="ARBA00029826"/>
    </source>
</evidence>
<feature type="binding site" evidence="14">
    <location>
        <begin position="120"/>
        <end position="124"/>
    </location>
    <ligand>
        <name>S-adenosyl-L-methionine</name>
        <dbReference type="ChEBI" id="CHEBI:59789"/>
    </ligand>
</feature>
<dbReference type="SUPFAM" id="SSF75217">
    <property type="entry name" value="alpha/beta knot"/>
    <property type="match status" value="1"/>
</dbReference>
<comment type="catalytic activity">
    <reaction evidence="13 14">
        <text>cytidine(56) in tRNA + S-adenosyl-L-methionine = 2'-O-methylcytidine(56) in tRNA + S-adenosyl-L-homocysteine + H(+)</text>
        <dbReference type="Rhea" id="RHEA:42968"/>
        <dbReference type="Rhea" id="RHEA-COMP:10308"/>
        <dbReference type="Rhea" id="RHEA-COMP:10309"/>
        <dbReference type="ChEBI" id="CHEBI:15378"/>
        <dbReference type="ChEBI" id="CHEBI:57856"/>
        <dbReference type="ChEBI" id="CHEBI:59789"/>
        <dbReference type="ChEBI" id="CHEBI:74495"/>
        <dbReference type="ChEBI" id="CHEBI:82748"/>
        <dbReference type="EC" id="2.1.1.206"/>
    </reaction>
</comment>
<organism evidence="16 17">
    <name type="scientific">Natrinema salifodinae</name>
    <dbReference type="NCBI Taxonomy" id="1202768"/>
    <lineage>
        <taxon>Archaea</taxon>
        <taxon>Methanobacteriati</taxon>
        <taxon>Methanobacteriota</taxon>
        <taxon>Stenosarchaea group</taxon>
        <taxon>Halobacteria</taxon>
        <taxon>Halobacteriales</taxon>
        <taxon>Natrialbaceae</taxon>
        <taxon>Natrinema</taxon>
    </lineage>
</organism>
<dbReference type="CDD" id="cd18083">
    <property type="entry name" value="aTrm56-like"/>
    <property type="match status" value="1"/>
</dbReference>
<dbReference type="Pfam" id="PF01994">
    <property type="entry name" value="Trm56"/>
    <property type="match status" value="1"/>
</dbReference>
<evidence type="ECO:0000256" key="14">
    <source>
        <dbReference type="HAMAP-Rule" id="MF_00077"/>
    </source>
</evidence>
<dbReference type="OrthoDB" id="14397at2157"/>
<keyword evidence="7 14" id="KW-0963">Cytoplasm</keyword>
<keyword evidence="10 14" id="KW-0949">S-adenosyl-L-methionine</keyword>
<keyword evidence="8 14" id="KW-0489">Methyltransferase</keyword>
<dbReference type="Proteomes" id="UP000183275">
    <property type="component" value="Unassembled WGS sequence"/>
</dbReference>
<comment type="function">
    <text evidence="1 14">Specifically catalyzes the AdoMet-dependent 2'-O-ribose methylation of cytidine at position 56 in tRNAs.</text>
</comment>
<dbReference type="AlphaFoldDB" id="A0A1I0NAA6"/>
<comment type="similarity">
    <text evidence="3 14">Belongs to the aTrm56 family.</text>
</comment>
<dbReference type="EMBL" id="FOIS01000002">
    <property type="protein sequence ID" value="SEV97442.1"/>
    <property type="molecule type" value="Genomic_DNA"/>
</dbReference>
<protein>
    <recommendedName>
        <fullName evidence="6 14">tRNA (cytidine(56)-2'-O)-methyltransferase</fullName>
        <ecNumber evidence="5 14">2.1.1.206</ecNumber>
    </recommendedName>
    <alternativeName>
        <fullName evidence="12 14">tRNA ribose 2'-O-methyltransferase aTrm56</fullName>
    </alternativeName>
</protein>
<evidence type="ECO:0000256" key="15">
    <source>
        <dbReference type="SAM" id="MobiDB-lite"/>
    </source>
</evidence>
<dbReference type="GO" id="GO:0002128">
    <property type="term" value="P:tRNA nucleoside ribose methylation"/>
    <property type="evidence" value="ECO:0007669"/>
    <property type="project" value="UniProtKB-UniRule"/>
</dbReference>
<evidence type="ECO:0000256" key="10">
    <source>
        <dbReference type="ARBA" id="ARBA00022691"/>
    </source>
</evidence>
<evidence type="ECO:0000256" key="6">
    <source>
        <dbReference type="ARBA" id="ARBA00013709"/>
    </source>
</evidence>
<dbReference type="GO" id="GO:0106059">
    <property type="term" value="F:tRNA (cytidine(56)-2'-O)-methyltransferase activity"/>
    <property type="evidence" value="ECO:0007669"/>
    <property type="project" value="UniProtKB-EC"/>
</dbReference>
<dbReference type="GO" id="GO:0005737">
    <property type="term" value="C:cytoplasm"/>
    <property type="evidence" value="ECO:0007669"/>
    <property type="project" value="UniProtKB-SubCell"/>
</dbReference>
<evidence type="ECO:0000256" key="9">
    <source>
        <dbReference type="ARBA" id="ARBA00022679"/>
    </source>
</evidence>
<accession>A0A1I0NAA6</accession>
<dbReference type="Gene3D" id="3.40.1280.10">
    <property type="match status" value="1"/>
</dbReference>
<sequence>MHDEPEVAVLRLGHRPGRDDRMTTHVGLTARALGADRVLFPDNAAQSLETVSDITDRFGGPFEAELTDSPHAVIRNWEGRVVHLTMYGERVQDVEGEIRAARSTDGDGDEDGEPLLLVVGSEKVSFDVYEEADWNVGVTNQPHSEVAGLAVFLDRLFEGRELEREWDDADRTVIPMETGKRVESAESADAADADADADSDAK</sequence>
<evidence type="ECO:0000313" key="17">
    <source>
        <dbReference type="Proteomes" id="UP000183275"/>
    </source>
</evidence>
<dbReference type="PANTHER" id="PTHR42197">
    <property type="entry name" value="TRNA (CYTIDINE(56)-2'-O)-METHYLTRANSFERASE"/>
    <property type="match status" value="1"/>
</dbReference>
<comment type="subunit">
    <text evidence="4 14">Homodimer.</text>
</comment>
<evidence type="ECO:0000256" key="5">
    <source>
        <dbReference type="ARBA" id="ARBA00012624"/>
    </source>
</evidence>
<comment type="subcellular location">
    <subcellularLocation>
        <location evidence="2 14">Cytoplasm</location>
    </subcellularLocation>
</comment>
<dbReference type="PANTHER" id="PTHR42197:SF1">
    <property type="entry name" value="TRNA (CYTIDINE(56)-2'-O)-METHYLTRANSFERASE"/>
    <property type="match status" value="1"/>
</dbReference>
<evidence type="ECO:0000313" key="16">
    <source>
        <dbReference type="EMBL" id="SEV97442.1"/>
    </source>
</evidence>
<dbReference type="NCBIfam" id="NF003048">
    <property type="entry name" value="PRK03958.1"/>
    <property type="match status" value="1"/>
</dbReference>